<proteinExistence type="inferred from homology"/>
<dbReference type="EC" id="1.5.1.3" evidence="1"/>
<dbReference type="GO" id="GO:0046452">
    <property type="term" value="P:dihydrofolate metabolic process"/>
    <property type="evidence" value="ECO:0007669"/>
    <property type="project" value="TreeGrafter"/>
</dbReference>
<dbReference type="AlphaFoldDB" id="A0A8J1TSB5"/>
<dbReference type="PANTHER" id="PTHR48069:SF5">
    <property type="entry name" value="DIHYDROFOLATE REDUCTASE"/>
    <property type="match status" value="1"/>
</dbReference>
<reference evidence="7" key="1">
    <citation type="submission" date="2022-03" db="EMBL/GenBank/DDBJ databases">
        <authorList>
            <person name="Martin C."/>
        </authorList>
    </citation>
    <scope>NUCLEOTIDE SEQUENCE</scope>
</reference>
<comment type="caution">
    <text evidence="7">The sequence shown here is derived from an EMBL/GenBank/DDBJ whole genome shotgun (WGS) entry which is preliminary data.</text>
</comment>
<comment type="catalytic activity">
    <reaction evidence="5">
        <text>(6S)-5,6,7,8-tetrahydrofolate + NADP(+) = 7,8-dihydrofolate + NADPH + H(+)</text>
        <dbReference type="Rhea" id="RHEA:15009"/>
        <dbReference type="ChEBI" id="CHEBI:15378"/>
        <dbReference type="ChEBI" id="CHEBI:57451"/>
        <dbReference type="ChEBI" id="CHEBI:57453"/>
        <dbReference type="ChEBI" id="CHEBI:57783"/>
        <dbReference type="ChEBI" id="CHEBI:58349"/>
        <dbReference type="EC" id="1.5.1.3"/>
    </reaction>
</comment>
<keyword evidence="4" id="KW-0560">Oxidoreductase</keyword>
<name>A0A8J1TSB5_OWEFU</name>
<dbReference type="Gene3D" id="3.40.430.10">
    <property type="entry name" value="Dihydrofolate Reductase, subunit A"/>
    <property type="match status" value="1"/>
</dbReference>
<dbReference type="PROSITE" id="PS51330">
    <property type="entry name" value="DHFR_2"/>
    <property type="match status" value="1"/>
</dbReference>
<protein>
    <recommendedName>
        <fullName evidence="1">dihydrofolate reductase</fullName>
        <ecNumber evidence="1">1.5.1.3</ecNumber>
    </recommendedName>
</protein>
<keyword evidence="3" id="KW-0521">NADP</keyword>
<dbReference type="PANTHER" id="PTHR48069">
    <property type="entry name" value="DIHYDROFOLATE REDUCTASE"/>
    <property type="match status" value="1"/>
</dbReference>
<sequence>MKGDARANDGVKINVIVAMMDHNNGIGINNQLPWPKIRTDYEYYTGLTQRVTKPGNVCINMKGRLTFESSGEQERMNPLRHNVVISSTLKECPKGVGFIAPSFDAAIEYASEYANAESIWVMGGYSVYKRALQSPLCHRVHLTRIFHKAEADAFFPIDCLEPSIYKKIDLPEVPSDLIKENGVEYQFEVYERR</sequence>
<evidence type="ECO:0000256" key="1">
    <source>
        <dbReference type="ARBA" id="ARBA00012856"/>
    </source>
</evidence>
<dbReference type="GO" id="GO:0046655">
    <property type="term" value="P:folic acid metabolic process"/>
    <property type="evidence" value="ECO:0007669"/>
    <property type="project" value="TreeGrafter"/>
</dbReference>
<dbReference type="InterPro" id="IPR024072">
    <property type="entry name" value="DHFR-like_dom_sf"/>
</dbReference>
<dbReference type="GO" id="GO:0050661">
    <property type="term" value="F:NADP binding"/>
    <property type="evidence" value="ECO:0007669"/>
    <property type="project" value="InterPro"/>
</dbReference>
<accession>A0A8J1TSB5</accession>
<keyword evidence="8" id="KW-1185">Reference proteome</keyword>
<evidence type="ECO:0000256" key="5">
    <source>
        <dbReference type="ARBA" id="ARBA00048873"/>
    </source>
</evidence>
<dbReference type="PROSITE" id="PS00075">
    <property type="entry name" value="DHFR_1"/>
    <property type="match status" value="1"/>
</dbReference>
<dbReference type="SUPFAM" id="SSF53597">
    <property type="entry name" value="Dihydrofolate reductase-like"/>
    <property type="match status" value="1"/>
</dbReference>
<dbReference type="CDD" id="cd00209">
    <property type="entry name" value="DHFR"/>
    <property type="match status" value="1"/>
</dbReference>
<dbReference type="PRINTS" id="PR00070">
    <property type="entry name" value="DHFR"/>
</dbReference>
<dbReference type="GO" id="GO:0006730">
    <property type="term" value="P:one-carbon metabolic process"/>
    <property type="evidence" value="ECO:0007669"/>
    <property type="project" value="UniProtKB-KW"/>
</dbReference>
<evidence type="ECO:0000256" key="2">
    <source>
        <dbReference type="ARBA" id="ARBA00022563"/>
    </source>
</evidence>
<dbReference type="InterPro" id="IPR017925">
    <property type="entry name" value="DHFR_CS"/>
</dbReference>
<evidence type="ECO:0000256" key="3">
    <source>
        <dbReference type="ARBA" id="ARBA00022857"/>
    </source>
</evidence>
<dbReference type="OrthoDB" id="4664297at2759"/>
<dbReference type="UniPathway" id="UPA00077">
    <property type="reaction ID" value="UER00158"/>
</dbReference>
<keyword evidence="2" id="KW-0554">One-carbon metabolism</keyword>
<gene>
    <name evidence="7" type="ORF">OFUS_LOCUS14906</name>
</gene>
<evidence type="ECO:0000256" key="6">
    <source>
        <dbReference type="RuleBase" id="RU004474"/>
    </source>
</evidence>
<evidence type="ECO:0000313" key="7">
    <source>
        <dbReference type="EMBL" id="CAH1789574.1"/>
    </source>
</evidence>
<dbReference type="GO" id="GO:0046654">
    <property type="term" value="P:tetrahydrofolate biosynthetic process"/>
    <property type="evidence" value="ECO:0007669"/>
    <property type="project" value="UniProtKB-UniPathway"/>
</dbReference>
<evidence type="ECO:0000256" key="4">
    <source>
        <dbReference type="ARBA" id="ARBA00023002"/>
    </source>
</evidence>
<dbReference type="Proteomes" id="UP000749559">
    <property type="component" value="Unassembled WGS sequence"/>
</dbReference>
<dbReference type="EMBL" id="CAIIXF020000007">
    <property type="protein sequence ID" value="CAH1789574.1"/>
    <property type="molecule type" value="Genomic_DNA"/>
</dbReference>
<dbReference type="InterPro" id="IPR012259">
    <property type="entry name" value="DHFR"/>
</dbReference>
<dbReference type="GO" id="GO:0005739">
    <property type="term" value="C:mitochondrion"/>
    <property type="evidence" value="ECO:0007669"/>
    <property type="project" value="TreeGrafter"/>
</dbReference>
<organism evidence="7 8">
    <name type="scientific">Owenia fusiformis</name>
    <name type="common">Polychaete worm</name>
    <dbReference type="NCBI Taxonomy" id="6347"/>
    <lineage>
        <taxon>Eukaryota</taxon>
        <taxon>Metazoa</taxon>
        <taxon>Spiralia</taxon>
        <taxon>Lophotrochozoa</taxon>
        <taxon>Annelida</taxon>
        <taxon>Polychaeta</taxon>
        <taxon>Sedentaria</taxon>
        <taxon>Canalipalpata</taxon>
        <taxon>Sabellida</taxon>
        <taxon>Oweniida</taxon>
        <taxon>Oweniidae</taxon>
        <taxon>Owenia</taxon>
    </lineage>
</organism>
<comment type="similarity">
    <text evidence="6">Belongs to the dihydrofolate reductase family.</text>
</comment>
<evidence type="ECO:0000313" key="8">
    <source>
        <dbReference type="Proteomes" id="UP000749559"/>
    </source>
</evidence>
<dbReference type="Pfam" id="PF00186">
    <property type="entry name" value="DHFR_1"/>
    <property type="match status" value="1"/>
</dbReference>
<dbReference type="GO" id="GO:0004146">
    <property type="term" value="F:dihydrofolate reductase activity"/>
    <property type="evidence" value="ECO:0007669"/>
    <property type="project" value="UniProtKB-EC"/>
</dbReference>
<dbReference type="InterPro" id="IPR001796">
    <property type="entry name" value="DHFR_dom"/>
</dbReference>